<name>A0ABZ1ZIB6_STRAQ</name>
<reference evidence="1" key="1">
    <citation type="submission" date="2022-10" db="EMBL/GenBank/DDBJ databases">
        <title>The complete genomes of actinobacterial strains from the NBC collection.</title>
        <authorList>
            <person name="Joergensen T.S."/>
            <person name="Alvarez Arevalo M."/>
            <person name="Sterndorff E.B."/>
            <person name="Faurdal D."/>
            <person name="Vuksanovic O."/>
            <person name="Mourched A.-S."/>
            <person name="Charusanti P."/>
            <person name="Shaw S."/>
            <person name="Blin K."/>
            <person name="Weber T."/>
        </authorList>
    </citation>
    <scope>NUCLEOTIDE SEQUENCE</scope>
    <source>
        <strain evidence="1">NBC_01436</strain>
    </source>
</reference>
<organism evidence="1 2">
    <name type="scientific">Streptomyces anulatus</name>
    <name type="common">Streptomyces chrysomallus</name>
    <dbReference type="NCBI Taxonomy" id="1892"/>
    <lineage>
        <taxon>Bacteria</taxon>
        <taxon>Bacillati</taxon>
        <taxon>Actinomycetota</taxon>
        <taxon>Actinomycetes</taxon>
        <taxon>Kitasatosporales</taxon>
        <taxon>Streptomycetaceae</taxon>
        <taxon>Streptomyces</taxon>
    </lineage>
</organism>
<gene>
    <name evidence="1" type="ORF">OG367_20655</name>
</gene>
<keyword evidence="2" id="KW-1185">Reference proteome</keyword>
<dbReference type="RefSeq" id="WP_329356933.1">
    <property type="nucleotide sequence ID" value="NZ_CP109490.1"/>
</dbReference>
<dbReference type="Proteomes" id="UP001431926">
    <property type="component" value="Chromosome"/>
</dbReference>
<evidence type="ECO:0000313" key="1">
    <source>
        <dbReference type="EMBL" id="WUX38499.1"/>
    </source>
</evidence>
<dbReference type="EMBL" id="CP109491">
    <property type="protein sequence ID" value="WUX38499.1"/>
    <property type="molecule type" value="Genomic_DNA"/>
</dbReference>
<sequence>MTPHTTVAAAIIGVLPGATPEARITVEQPLQTGRDTWTGTVSGLAQRIADTVETGKDTRKGESTHAARTQFFVALARALREQPTGGRILDGLEELGEALVCDEDPSEIASWVDALSLTIGLASDEPKAGRMQDVAATLYKAGAR</sequence>
<accession>A0ABZ1ZIB6</accession>
<evidence type="ECO:0000313" key="2">
    <source>
        <dbReference type="Proteomes" id="UP001431926"/>
    </source>
</evidence>
<proteinExistence type="predicted"/>
<protein>
    <submittedName>
        <fullName evidence="1">Uncharacterized protein</fullName>
    </submittedName>
</protein>